<dbReference type="Gene3D" id="1.10.640.10">
    <property type="entry name" value="Haem peroxidase domain superfamily, animal type"/>
    <property type="match status" value="1"/>
</dbReference>
<dbReference type="GO" id="GO:0022412">
    <property type="term" value="P:cellular process involved in reproduction in multicellular organism"/>
    <property type="evidence" value="ECO:0007669"/>
    <property type="project" value="UniProtKB-ARBA"/>
</dbReference>
<dbReference type="SUPFAM" id="SSF48113">
    <property type="entry name" value="Heme-dependent peroxidases"/>
    <property type="match status" value="1"/>
</dbReference>
<dbReference type="CDD" id="cd09823">
    <property type="entry name" value="peroxinectin_like"/>
    <property type="match status" value="1"/>
</dbReference>
<dbReference type="Proteomes" id="UP000092462">
    <property type="component" value="Unassembled WGS sequence"/>
</dbReference>
<keyword evidence="8" id="KW-0408">Iron</keyword>
<evidence type="ECO:0000256" key="8">
    <source>
        <dbReference type="ARBA" id="ARBA00023004"/>
    </source>
</evidence>
<dbReference type="GO" id="GO:0046872">
    <property type="term" value="F:metal ion binding"/>
    <property type="evidence" value="ECO:0007669"/>
    <property type="project" value="UniProtKB-KW"/>
</dbReference>
<proteinExistence type="predicted"/>
<dbReference type="GO" id="GO:0020037">
    <property type="term" value="F:heme binding"/>
    <property type="evidence" value="ECO:0007669"/>
    <property type="project" value="InterPro"/>
</dbReference>
<dbReference type="PROSITE" id="PS50292">
    <property type="entry name" value="PEROXIDASE_3"/>
    <property type="match status" value="1"/>
</dbReference>
<evidence type="ECO:0000256" key="4">
    <source>
        <dbReference type="ARBA" id="ARBA00022617"/>
    </source>
</evidence>
<keyword evidence="4" id="KW-0349">Heme</keyword>
<protein>
    <submittedName>
        <fullName evidence="11">Uncharacterized protein</fullName>
    </submittedName>
</protein>
<dbReference type="EnsemblMetazoa" id="PPAI005168-RA">
    <property type="protein sequence ID" value="PPAI005168-PA"/>
    <property type="gene ID" value="PPAI005168"/>
</dbReference>
<accession>A0A1B0DBH9</accession>
<dbReference type="Pfam" id="PF03098">
    <property type="entry name" value="An_peroxidase"/>
    <property type="match status" value="1"/>
</dbReference>
<dbReference type="InterPro" id="IPR010255">
    <property type="entry name" value="Haem_peroxidase_sf"/>
</dbReference>
<feature type="region of interest" description="Disordered" evidence="10">
    <location>
        <begin position="905"/>
        <end position="926"/>
    </location>
</feature>
<evidence type="ECO:0000256" key="3">
    <source>
        <dbReference type="ARBA" id="ARBA00022559"/>
    </source>
</evidence>
<evidence type="ECO:0000256" key="9">
    <source>
        <dbReference type="ARBA" id="ARBA00023157"/>
    </source>
</evidence>
<keyword evidence="12" id="KW-1185">Reference proteome</keyword>
<dbReference type="PANTHER" id="PTHR11475">
    <property type="entry name" value="OXIDASE/PEROXIDASE"/>
    <property type="match status" value="1"/>
</dbReference>
<comment type="subcellular location">
    <subcellularLocation>
        <location evidence="1">Secreted</location>
    </subcellularLocation>
</comment>
<keyword evidence="9" id="KW-1015">Disulfide bond</keyword>
<dbReference type="InterPro" id="IPR019791">
    <property type="entry name" value="Haem_peroxidase_animal"/>
</dbReference>
<dbReference type="AlphaFoldDB" id="A0A1B0DBH9"/>
<organism evidence="11 12">
    <name type="scientific">Phlebotomus papatasi</name>
    <name type="common">Sandfly</name>
    <dbReference type="NCBI Taxonomy" id="29031"/>
    <lineage>
        <taxon>Eukaryota</taxon>
        <taxon>Metazoa</taxon>
        <taxon>Ecdysozoa</taxon>
        <taxon>Arthropoda</taxon>
        <taxon>Hexapoda</taxon>
        <taxon>Insecta</taxon>
        <taxon>Pterygota</taxon>
        <taxon>Neoptera</taxon>
        <taxon>Endopterygota</taxon>
        <taxon>Diptera</taxon>
        <taxon>Nematocera</taxon>
        <taxon>Psychodoidea</taxon>
        <taxon>Psychodidae</taxon>
        <taxon>Phlebotomus</taxon>
        <taxon>Phlebotomus</taxon>
    </lineage>
</organism>
<feature type="region of interest" description="Disordered" evidence="10">
    <location>
        <begin position="859"/>
        <end position="885"/>
    </location>
</feature>
<evidence type="ECO:0000256" key="10">
    <source>
        <dbReference type="SAM" id="MobiDB-lite"/>
    </source>
</evidence>
<dbReference type="InterPro" id="IPR037120">
    <property type="entry name" value="Haem_peroxidase_sf_animal"/>
</dbReference>
<keyword evidence="6" id="KW-0732">Signal</keyword>
<keyword evidence="2" id="KW-0964">Secreted</keyword>
<sequence>MHVDFLGLGREDPPRLSLRRTSLEAFCPPRSNPACGHSSDKYRTHDGTCNNRLRPHWGASQMPYQRFLTPDYDDGISTPRRATDGSPLPSARFVSLVIVGANREESPVTLMLAQWGQFIDHDTTATRQPMSVNGSIPSCCGSSTENNPNCFPIKVPFDDPWLAPIGIRCLEFLRSAPTQRRDCTLSWREQTNQVTSFIDASTVYGSTQRQTQNIRLFQNGLLLFGRGSPKEDVCLRAALASRCVRSGDARSNEQPALLALHIIWVQEHNRIAMELGNLNHHWSDEKIYQETRRIIIAMMQHITYREFLPLVLGRVVCQIFGLNLQENGYYKGYNENTNPTTANSYAAAAFRFGHSLIQDTIMRADRHNFFLPNNVSLHEEDQRGDIGGPGSLPRIIRGNIKQRSMKVDEFVTPELTNHLFQNPNARFGLDLAAINIQRGRDHGLPVYTSWRVACGLTAINDWKDLHDVMGSGTVRRLRQAYRSVHDIDVWVGGISERPVVGGLVGPVIACIVAQQFVNFRRGDRFWYENGGFDSSFTPAQLAAIRKTNLAQVLCRSAGGGQMQPFVFLMPEMTGNEYQTCGTKSLTPIDLSPWKEIDPFRHDEEHLNLFDIPATHIMINPFEDDNFVSSKVEHISDDNTKLTTEQTINSKLDLTNITTETNQNVTVSDKLDKPKKTLVAIKRLRKPTKPKKKRPHHRRVDDLLFKNEDNATVYVGNQPLTVDEGGEKSIRDFLLSLTPRPFQIEINIKRTESTKAPPDMTTSTYALRPEVRPTYTTTHKPFGNFDKDKESFISLPQTGSSPFSYDMTTKPQREDENLLHTDVDPGPIFTTYRPNLQTSYYLGGPKKTTTTTTTETVYIVPPNADKDPTSDYQPIQSSPSPNLSPFSTSDSSIFWAKNLSPLLDLDSPVKTKPSVDSKLSSDDFKPPKPYDFDEDYDFTTLPPALNSDLNENDDISPDKIPFDEDGYLRPEHIHLNHTMNDDQIEIIQLEGEELTQTSGKDDFVLPIFSQDFKTIDVSKKKKLVFTDTLARTPDSDIMAEDSDEVKDKTLTDADSPLLPLVVLTRVD</sequence>
<evidence type="ECO:0000256" key="7">
    <source>
        <dbReference type="ARBA" id="ARBA00023002"/>
    </source>
</evidence>
<keyword evidence="5" id="KW-0479">Metal-binding</keyword>
<evidence type="ECO:0000256" key="5">
    <source>
        <dbReference type="ARBA" id="ARBA00022723"/>
    </source>
</evidence>
<dbReference type="VEuPathDB" id="VectorBase:PPAPM1_006076"/>
<dbReference type="GO" id="GO:0004601">
    <property type="term" value="F:peroxidase activity"/>
    <property type="evidence" value="ECO:0007669"/>
    <property type="project" value="UniProtKB-KW"/>
</dbReference>
<dbReference type="VEuPathDB" id="VectorBase:PPAI005168"/>
<evidence type="ECO:0000313" key="11">
    <source>
        <dbReference type="EnsemblMetazoa" id="PPAI005168-PA"/>
    </source>
</evidence>
<reference evidence="11" key="1">
    <citation type="submission" date="2022-08" db="UniProtKB">
        <authorList>
            <consortium name="EnsemblMetazoa"/>
        </authorList>
    </citation>
    <scope>IDENTIFICATION</scope>
    <source>
        <strain evidence="11">Israel</strain>
    </source>
</reference>
<keyword evidence="7" id="KW-0560">Oxidoreductase</keyword>
<dbReference type="GO" id="GO:0006979">
    <property type="term" value="P:response to oxidative stress"/>
    <property type="evidence" value="ECO:0007669"/>
    <property type="project" value="InterPro"/>
</dbReference>
<evidence type="ECO:0000256" key="6">
    <source>
        <dbReference type="ARBA" id="ARBA00022729"/>
    </source>
</evidence>
<evidence type="ECO:0000256" key="1">
    <source>
        <dbReference type="ARBA" id="ARBA00004613"/>
    </source>
</evidence>
<feature type="compositionally biased region" description="Polar residues" evidence="10">
    <location>
        <begin position="869"/>
        <end position="885"/>
    </location>
</feature>
<dbReference type="PANTHER" id="PTHR11475:SF109">
    <property type="entry name" value="CHORION PEROXIDASE-LIKE PROTEIN"/>
    <property type="match status" value="1"/>
</dbReference>
<name>A0A1B0DBH9_PHLPP</name>
<evidence type="ECO:0000313" key="12">
    <source>
        <dbReference type="Proteomes" id="UP000092462"/>
    </source>
</evidence>
<dbReference type="EMBL" id="AJVK01030001">
    <property type="status" value="NOT_ANNOTATED_CDS"/>
    <property type="molecule type" value="Genomic_DNA"/>
</dbReference>
<evidence type="ECO:0000256" key="2">
    <source>
        <dbReference type="ARBA" id="ARBA00022525"/>
    </source>
</evidence>
<dbReference type="FunFam" id="1.10.640.10:FF:000003">
    <property type="entry name" value="chorion peroxidase"/>
    <property type="match status" value="1"/>
</dbReference>
<dbReference type="GO" id="GO:0005576">
    <property type="term" value="C:extracellular region"/>
    <property type="evidence" value="ECO:0007669"/>
    <property type="project" value="UniProtKB-SubCell"/>
</dbReference>
<feature type="compositionally biased region" description="Basic and acidic residues" evidence="10">
    <location>
        <begin position="906"/>
        <end position="926"/>
    </location>
</feature>
<dbReference type="PRINTS" id="PR00457">
    <property type="entry name" value="ANPEROXIDASE"/>
</dbReference>
<keyword evidence="3" id="KW-0575">Peroxidase</keyword>